<dbReference type="GeneID" id="16796833"/>
<dbReference type="RefSeq" id="YP_008241450.1">
    <property type="nucleotide sequence ID" value="NC_021796.1"/>
</dbReference>
<feature type="compositionally biased region" description="Basic and acidic residues" evidence="1">
    <location>
        <begin position="61"/>
        <end position="85"/>
    </location>
</feature>
<dbReference type="Proteomes" id="UP000014715">
    <property type="component" value="Segment"/>
</dbReference>
<reference evidence="3" key="2">
    <citation type="submission" date="2013-03" db="EMBL/GenBank/DDBJ databases">
        <title>The Cellulophaga phages: a novel, diverse, and globally ubiquitous model system.</title>
        <authorList>
            <person name="Holmfeldt K."/>
            <person name="Solonenko N."/>
            <person name="Shah M."/>
            <person name="Corrier K."/>
            <person name="Riemann L."/>
            <person name="VerBerkmoes N.C."/>
            <person name="Sullivan M.B."/>
        </authorList>
    </citation>
    <scope>NUCLEOTIDE SEQUENCE [LARGE SCALE GENOMIC DNA]</scope>
</reference>
<sequence>MFVFFVPLLLNVKQTTMRRTTRKTVPTNKTAPKKNVTIKSDKSSVASTKAKKYTVKTSGKLKKEEEARGTRGRNDANRSAAFKKDVEKAGGMSAYTKKLTDAKKRVKKNPTRI</sequence>
<feature type="region of interest" description="Disordered" evidence="1">
    <location>
        <begin position="19"/>
        <end position="85"/>
    </location>
</feature>
<organism evidence="2 3">
    <name type="scientific">Cellulophaga phage phi38:1</name>
    <dbReference type="NCBI Taxonomy" id="1327977"/>
    <lineage>
        <taxon>Viruses</taxon>
        <taxon>Duplodnaviria</taxon>
        <taxon>Heunggongvirae</taxon>
        <taxon>Uroviricota</taxon>
        <taxon>Caudoviricetes</taxon>
        <taxon>Pervagoviridae</taxon>
        <taxon>Callevirus</taxon>
        <taxon>Callevirus phi38una</taxon>
    </lineage>
</organism>
<dbReference type="KEGG" id="vg:16796833"/>
<evidence type="ECO:0000313" key="3">
    <source>
        <dbReference type="Proteomes" id="UP000014715"/>
    </source>
</evidence>
<accession>R9ZXX3</accession>
<gene>
    <name evidence="2" type="ORF">Phi38:1_gp069</name>
</gene>
<evidence type="ECO:0000256" key="1">
    <source>
        <dbReference type="SAM" id="MobiDB-lite"/>
    </source>
</evidence>
<protein>
    <submittedName>
        <fullName evidence="2">Structural protein</fullName>
    </submittedName>
</protein>
<reference evidence="2 3" key="1">
    <citation type="journal article" date="2013" name="Proc. Natl. Acad. Sci. U.S.A.">
        <title>Twelve previously unknown phage genera are ubiquitous in global oceans.</title>
        <authorList>
            <person name="Holmfeldt K."/>
            <person name="Solonenko N."/>
            <person name="Shah M."/>
            <person name="Corrier K."/>
            <person name="Riemann L."/>
            <person name="Verberkmoes N.C."/>
            <person name="Sullivan M.B."/>
        </authorList>
    </citation>
    <scope>NUCLEOTIDE SEQUENCE [LARGE SCALE GENOMIC DNA]</scope>
    <source>
        <strain evidence="2">Phi38:1</strain>
    </source>
</reference>
<keyword evidence="3" id="KW-1185">Reference proteome</keyword>
<proteinExistence type="predicted"/>
<evidence type="ECO:0000313" key="2">
    <source>
        <dbReference type="EMBL" id="AGO48099.1"/>
    </source>
</evidence>
<name>R9ZXX3_9CAUD</name>
<dbReference type="EMBL" id="KC821614">
    <property type="protein sequence ID" value="AGO48099.1"/>
    <property type="molecule type" value="Genomic_DNA"/>
</dbReference>